<dbReference type="Proteomes" id="UP000238375">
    <property type="component" value="Unassembled WGS sequence"/>
</dbReference>
<evidence type="ECO:0000256" key="1">
    <source>
        <dbReference type="SAM" id="Phobius"/>
    </source>
</evidence>
<dbReference type="OrthoDB" id="983123at2"/>
<dbReference type="RefSeq" id="WP_106136576.1">
    <property type="nucleotide sequence ID" value="NZ_PVTE01000003.1"/>
</dbReference>
<proteinExistence type="predicted"/>
<keyword evidence="1" id="KW-0472">Membrane</keyword>
<dbReference type="EMBL" id="PVTE01000003">
    <property type="protein sequence ID" value="PRY44150.1"/>
    <property type="molecule type" value="Genomic_DNA"/>
</dbReference>
<keyword evidence="3" id="KW-1185">Reference proteome</keyword>
<accession>A0A2T0TER2</accession>
<organism evidence="2 3">
    <name type="scientific">Spirosoma oryzae</name>
    <dbReference type="NCBI Taxonomy" id="1469603"/>
    <lineage>
        <taxon>Bacteria</taxon>
        <taxon>Pseudomonadati</taxon>
        <taxon>Bacteroidota</taxon>
        <taxon>Cytophagia</taxon>
        <taxon>Cytophagales</taxon>
        <taxon>Cytophagaceae</taxon>
        <taxon>Spirosoma</taxon>
    </lineage>
</organism>
<keyword evidence="1" id="KW-0812">Transmembrane</keyword>
<comment type="caution">
    <text evidence="2">The sequence shown here is derived from an EMBL/GenBank/DDBJ whole genome shotgun (WGS) entry which is preliminary data.</text>
</comment>
<evidence type="ECO:0000313" key="2">
    <source>
        <dbReference type="EMBL" id="PRY44150.1"/>
    </source>
</evidence>
<feature type="transmembrane region" description="Helical" evidence="1">
    <location>
        <begin position="6"/>
        <end position="30"/>
    </location>
</feature>
<gene>
    <name evidence="2" type="ORF">CLV58_103119</name>
</gene>
<protein>
    <submittedName>
        <fullName evidence="2">Uncharacterized protein</fullName>
    </submittedName>
</protein>
<reference evidence="2 3" key="1">
    <citation type="submission" date="2018-03" db="EMBL/GenBank/DDBJ databases">
        <title>Genomic Encyclopedia of Archaeal and Bacterial Type Strains, Phase II (KMG-II): from individual species to whole genera.</title>
        <authorList>
            <person name="Goeker M."/>
        </authorList>
    </citation>
    <scope>NUCLEOTIDE SEQUENCE [LARGE SCALE GENOMIC DNA]</scope>
    <source>
        <strain evidence="2 3">DSM 28354</strain>
    </source>
</reference>
<name>A0A2T0TER2_9BACT</name>
<keyword evidence="1" id="KW-1133">Transmembrane helix</keyword>
<evidence type="ECO:0000313" key="3">
    <source>
        <dbReference type="Proteomes" id="UP000238375"/>
    </source>
</evidence>
<sequence length="59" mass="6864">MNPLNPWVALIEMLFLLGAAFTLGWGIAYLRYRKPIQTQQRAIDQFHRKTSGFTHTKDT</sequence>
<dbReference type="AlphaFoldDB" id="A0A2T0TER2"/>